<accession>A0A371I2C2</accession>
<dbReference type="EMBL" id="QJKJ01001103">
    <property type="protein sequence ID" value="RDY09190.1"/>
    <property type="molecule type" value="Genomic_DNA"/>
</dbReference>
<dbReference type="OrthoDB" id="1709318at2759"/>
<sequence>MIRVSFKTIGLWSWQSLCIFVVHRIKTLLWHLYVTLESLKISSRSTILNLGNLSLNVNLNKVGYKGKPFIMASQVKKVVGGSPRKKLDGSDGNQDTCLDISNAPSFSTCMHTFNDKNEVDDVHFTRHYHIESLWNNINITHYKSYVMILARSKVGILYGDWDHVEEIMKNMI</sequence>
<keyword evidence="2" id="KW-1185">Reference proteome</keyword>
<comment type="caution">
    <text evidence="1">The sequence shown here is derived from an EMBL/GenBank/DDBJ whole genome shotgun (WGS) entry which is preliminary data.</text>
</comment>
<evidence type="ECO:0000313" key="2">
    <source>
        <dbReference type="Proteomes" id="UP000257109"/>
    </source>
</evidence>
<protein>
    <submittedName>
        <fullName evidence="1">Uncharacterized protein</fullName>
    </submittedName>
</protein>
<evidence type="ECO:0000313" key="1">
    <source>
        <dbReference type="EMBL" id="RDY09190.1"/>
    </source>
</evidence>
<feature type="non-terminal residue" evidence="1">
    <location>
        <position position="1"/>
    </location>
</feature>
<reference evidence="1" key="1">
    <citation type="submission" date="2018-05" db="EMBL/GenBank/DDBJ databases">
        <title>Draft genome of Mucuna pruriens seed.</title>
        <authorList>
            <person name="Nnadi N.E."/>
            <person name="Vos R."/>
            <person name="Hasami M.H."/>
            <person name="Devisetty U.K."/>
            <person name="Aguiy J.C."/>
        </authorList>
    </citation>
    <scope>NUCLEOTIDE SEQUENCE [LARGE SCALE GENOMIC DNA]</scope>
    <source>
        <strain evidence="1">JCA_2017</strain>
    </source>
</reference>
<proteinExistence type="predicted"/>
<organism evidence="1 2">
    <name type="scientific">Mucuna pruriens</name>
    <name type="common">Velvet bean</name>
    <name type="synonym">Dolichos pruriens</name>
    <dbReference type="NCBI Taxonomy" id="157652"/>
    <lineage>
        <taxon>Eukaryota</taxon>
        <taxon>Viridiplantae</taxon>
        <taxon>Streptophyta</taxon>
        <taxon>Embryophyta</taxon>
        <taxon>Tracheophyta</taxon>
        <taxon>Spermatophyta</taxon>
        <taxon>Magnoliopsida</taxon>
        <taxon>eudicotyledons</taxon>
        <taxon>Gunneridae</taxon>
        <taxon>Pentapetalae</taxon>
        <taxon>rosids</taxon>
        <taxon>fabids</taxon>
        <taxon>Fabales</taxon>
        <taxon>Fabaceae</taxon>
        <taxon>Papilionoideae</taxon>
        <taxon>50 kb inversion clade</taxon>
        <taxon>NPAAA clade</taxon>
        <taxon>indigoferoid/millettioid clade</taxon>
        <taxon>Phaseoleae</taxon>
        <taxon>Mucuna</taxon>
    </lineage>
</organism>
<gene>
    <name evidence="1" type="ORF">CR513_06475</name>
</gene>
<dbReference type="AlphaFoldDB" id="A0A371I2C2"/>
<dbReference type="Proteomes" id="UP000257109">
    <property type="component" value="Unassembled WGS sequence"/>
</dbReference>
<name>A0A371I2C2_MUCPR</name>